<name>A0AA36N066_9DINO</name>
<dbReference type="AlphaFoldDB" id="A0AA36N066"/>
<comment type="caution">
    <text evidence="1">The sequence shown here is derived from an EMBL/GenBank/DDBJ whole genome shotgun (WGS) entry which is preliminary data.</text>
</comment>
<dbReference type="Proteomes" id="UP001178507">
    <property type="component" value="Unassembled WGS sequence"/>
</dbReference>
<protein>
    <submittedName>
        <fullName evidence="1">Uncharacterized protein</fullName>
    </submittedName>
</protein>
<keyword evidence="2" id="KW-1185">Reference proteome</keyword>
<reference evidence="1" key="1">
    <citation type="submission" date="2023-08" db="EMBL/GenBank/DDBJ databases">
        <authorList>
            <person name="Chen Y."/>
            <person name="Shah S."/>
            <person name="Dougan E. K."/>
            <person name="Thang M."/>
            <person name="Chan C."/>
        </authorList>
    </citation>
    <scope>NUCLEOTIDE SEQUENCE</scope>
</reference>
<dbReference type="EMBL" id="CAUJNA010001470">
    <property type="protein sequence ID" value="CAJ1387165.1"/>
    <property type="molecule type" value="Genomic_DNA"/>
</dbReference>
<organism evidence="1 2">
    <name type="scientific">Effrenium voratum</name>
    <dbReference type="NCBI Taxonomy" id="2562239"/>
    <lineage>
        <taxon>Eukaryota</taxon>
        <taxon>Sar</taxon>
        <taxon>Alveolata</taxon>
        <taxon>Dinophyceae</taxon>
        <taxon>Suessiales</taxon>
        <taxon>Symbiodiniaceae</taxon>
        <taxon>Effrenium</taxon>
    </lineage>
</organism>
<evidence type="ECO:0000313" key="2">
    <source>
        <dbReference type="Proteomes" id="UP001178507"/>
    </source>
</evidence>
<sequence>MTLRDVATTMWWLASVEKHDAPAFALAAAAGRRLLCPESTGPPALQATSSLAWATAKLELRGDVLVTLLVQQALALEPNPQAMANISWALAKLVAAGEKWLGAAAPQVIARISELQAQNLSNAAQRSAIVASKNEELMGAIAGEGERQLSGGLVDVQFAANMAWSFAKLRYKDSTSEAFLLQGLAQLAALDARATANTVWAVAMSDPRRMAALDGTVHAASRALPDLDAQGPSNAAWGFAVAEVSSAASMGATGAAVL</sequence>
<accession>A0AA36N066</accession>
<proteinExistence type="predicted"/>
<evidence type="ECO:0000313" key="1">
    <source>
        <dbReference type="EMBL" id="CAJ1387165.1"/>
    </source>
</evidence>
<gene>
    <name evidence="1" type="ORF">EVOR1521_LOCUS13297</name>
</gene>